<dbReference type="InterPro" id="IPR023213">
    <property type="entry name" value="CAT-like_dom_sf"/>
</dbReference>
<dbReference type="SUPFAM" id="SSF52777">
    <property type="entry name" value="CoA-dependent acyltransferases"/>
    <property type="match status" value="4"/>
</dbReference>
<dbReference type="STRING" id="149040.A0A194XV85"/>
<dbReference type="Pfam" id="PF00550">
    <property type="entry name" value="PP-binding"/>
    <property type="match status" value="2"/>
</dbReference>
<dbReference type="InterPro" id="IPR013120">
    <property type="entry name" value="FAR_NAD-bd"/>
</dbReference>
<evidence type="ECO:0000313" key="6">
    <source>
        <dbReference type="Proteomes" id="UP000070700"/>
    </source>
</evidence>
<dbReference type="InterPro" id="IPR020845">
    <property type="entry name" value="AMP-binding_CS"/>
</dbReference>
<proteinExistence type="predicted"/>
<dbReference type="GO" id="GO:0044550">
    <property type="term" value="P:secondary metabolite biosynthetic process"/>
    <property type="evidence" value="ECO:0007669"/>
    <property type="project" value="TreeGrafter"/>
</dbReference>
<dbReference type="CDD" id="cd05918">
    <property type="entry name" value="A_NRPS_SidN3_like"/>
    <property type="match status" value="1"/>
</dbReference>
<evidence type="ECO:0000256" key="3">
    <source>
        <dbReference type="ARBA" id="ARBA00022598"/>
    </source>
</evidence>
<dbReference type="GeneID" id="28827746"/>
<dbReference type="Gene3D" id="3.40.50.980">
    <property type="match status" value="2"/>
</dbReference>
<keyword evidence="1" id="KW-0596">Phosphopantetheine</keyword>
<dbReference type="InterPro" id="IPR042099">
    <property type="entry name" value="ANL_N_sf"/>
</dbReference>
<dbReference type="Gene3D" id="1.10.1200.10">
    <property type="entry name" value="ACP-like"/>
    <property type="match status" value="2"/>
</dbReference>
<dbReference type="PROSITE" id="PS00455">
    <property type="entry name" value="AMP_BINDING"/>
    <property type="match status" value="1"/>
</dbReference>
<dbReference type="EMBL" id="KQ947404">
    <property type="protein sequence ID" value="KUJ24123.1"/>
    <property type="molecule type" value="Genomic_DNA"/>
</dbReference>
<dbReference type="Pfam" id="PF00668">
    <property type="entry name" value="Condensation"/>
    <property type="match status" value="2"/>
</dbReference>
<dbReference type="NCBIfam" id="TIGR01733">
    <property type="entry name" value="AA-adenyl-dom"/>
    <property type="match status" value="1"/>
</dbReference>
<dbReference type="PROSITE" id="PS00012">
    <property type="entry name" value="PHOSPHOPANTETHEINE"/>
    <property type="match status" value="1"/>
</dbReference>
<name>A0A194XV85_MOLSC</name>
<dbReference type="InterPro" id="IPR036736">
    <property type="entry name" value="ACP-like_sf"/>
</dbReference>
<dbReference type="InterPro" id="IPR036291">
    <property type="entry name" value="NAD(P)-bd_dom_sf"/>
</dbReference>
<dbReference type="PANTHER" id="PTHR45527">
    <property type="entry name" value="NONRIBOSOMAL PEPTIDE SYNTHETASE"/>
    <property type="match status" value="1"/>
</dbReference>
<dbReference type="InterPro" id="IPR000873">
    <property type="entry name" value="AMP-dep_synth/lig_dom"/>
</dbReference>
<protein>
    <submittedName>
        <fullName evidence="5">Acetyl-CoA synthetase-like protein</fullName>
    </submittedName>
</protein>
<dbReference type="Gene3D" id="3.40.50.720">
    <property type="entry name" value="NAD(P)-binding Rossmann-like Domain"/>
    <property type="match status" value="1"/>
</dbReference>
<dbReference type="SUPFAM" id="SSF56801">
    <property type="entry name" value="Acetyl-CoA synthetase-like"/>
    <property type="match status" value="2"/>
</dbReference>
<dbReference type="GO" id="GO:0031177">
    <property type="term" value="F:phosphopantetheine binding"/>
    <property type="evidence" value="ECO:0007669"/>
    <property type="project" value="TreeGrafter"/>
</dbReference>
<dbReference type="FunFam" id="3.40.50.12780:FF:000014">
    <property type="entry name" value="Nonribosomal peptide synthetase 1"/>
    <property type="match status" value="1"/>
</dbReference>
<feature type="domain" description="Carrier" evidence="4">
    <location>
        <begin position="1894"/>
        <end position="1970"/>
    </location>
</feature>
<dbReference type="SUPFAM" id="SSF51735">
    <property type="entry name" value="NAD(P)-binding Rossmann-fold domains"/>
    <property type="match status" value="1"/>
</dbReference>
<dbReference type="InterPro" id="IPR045851">
    <property type="entry name" value="AMP-bd_C_sf"/>
</dbReference>
<dbReference type="CDD" id="cd19545">
    <property type="entry name" value="FUM14_C_NRPS-like"/>
    <property type="match status" value="2"/>
</dbReference>
<dbReference type="KEGG" id="psco:LY89DRAFT_713042"/>
<organism evidence="5 6">
    <name type="scientific">Mollisia scopiformis</name>
    <name type="common">Conifer needle endophyte fungus</name>
    <name type="synonym">Phialocephala scopiformis</name>
    <dbReference type="NCBI Taxonomy" id="149040"/>
    <lineage>
        <taxon>Eukaryota</taxon>
        <taxon>Fungi</taxon>
        <taxon>Dikarya</taxon>
        <taxon>Ascomycota</taxon>
        <taxon>Pezizomycotina</taxon>
        <taxon>Leotiomycetes</taxon>
        <taxon>Helotiales</taxon>
        <taxon>Mollisiaceae</taxon>
        <taxon>Mollisia</taxon>
    </lineage>
</organism>
<evidence type="ECO:0000256" key="2">
    <source>
        <dbReference type="ARBA" id="ARBA00022553"/>
    </source>
</evidence>
<dbReference type="InterPro" id="IPR006162">
    <property type="entry name" value="Ppantetheine_attach_site"/>
</dbReference>
<dbReference type="Gene3D" id="3.30.559.10">
    <property type="entry name" value="Chloramphenicol acetyltransferase-like domain"/>
    <property type="match status" value="2"/>
</dbReference>
<evidence type="ECO:0000259" key="4">
    <source>
        <dbReference type="PROSITE" id="PS50075"/>
    </source>
</evidence>
<dbReference type="GO" id="GO:0005737">
    <property type="term" value="C:cytoplasm"/>
    <property type="evidence" value="ECO:0007669"/>
    <property type="project" value="TreeGrafter"/>
</dbReference>
<dbReference type="FunFam" id="1.10.1200.10:FF:000005">
    <property type="entry name" value="Nonribosomal peptide synthetase 1"/>
    <property type="match status" value="1"/>
</dbReference>
<dbReference type="FunFam" id="3.30.300.30:FF:000015">
    <property type="entry name" value="Nonribosomal peptide synthase SidD"/>
    <property type="match status" value="1"/>
</dbReference>
<keyword evidence="6" id="KW-1185">Reference proteome</keyword>
<evidence type="ECO:0000256" key="1">
    <source>
        <dbReference type="ARBA" id="ARBA00022450"/>
    </source>
</evidence>
<dbReference type="GO" id="GO:0043041">
    <property type="term" value="P:amino acid activation for nonribosomal peptide biosynthetic process"/>
    <property type="evidence" value="ECO:0007669"/>
    <property type="project" value="TreeGrafter"/>
</dbReference>
<dbReference type="OrthoDB" id="416786at2759"/>
<reference evidence="5 6" key="1">
    <citation type="submission" date="2015-10" db="EMBL/GenBank/DDBJ databases">
        <title>Full genome of DAOMC 229536 Phialocephala scopiformis, a fungal endophyte of spruce producing the potent anti-insectan compound rugulosin.</title>
        <authorList>
            <consortium name="DOE Joint Genome Institute"/>
            <person name="Walker A.K."/>
            <person name="Frasz S.L."/>
            <person name="Seifert K.A."/>
            <person name="Miller J.D."/>
            <person name="Mondo S.J."/>
            <person name="Labutti K."/>
            <person name="Lipzen A."/>
            <person name="Dockter R."/>
            <person name="Kennedy M."/>
            <person name="Grigoriev I.V."/>
            <person name="Spatafora J.W."/>
        </authorList>
    </citation>
    <scope>NUCLEOTIDE SEQUENCE [LARGE SCALE GENOMIC DNA]</scope>
    <source>
        <strain evidence="5 6">CBS 120377</strain>
    </source>
</reference>
<dbReference type="InterPro" id="IPR010071">
    <property type="entry name" value="AA_adenyl_dom"/>
</dbReference>
<dbReference type="GO" id="GO:0016874">
    <property type="term" value="F:ligase activity"/>
    <property type="evidence" value="ECO:0007669"/>
    <property type="project" value="UniProtKB-KW"/>
</dbReference>
<dbReference type="Gene3D" id="3.30.559.30">
    <property type="entry name" value="Nonribosomal peptide synthetase, condensation domain"/>
    <property type="match status" value="2"/>
</dbReference>
<dbReference type="RefSeq" id="XP_018078478.1">
    <property type="nucleotide sequence ID" value="XM_018218020.1"/>
</dbReference>
<dbReference type="Gene3D" id="3.40.50.12780">
    <property type="entry name" value="N-terminal domain of ligase-like"/>
    <property type="match status" value="3"/>
</dbReference>
<dbReference type="InParanoid" id="A0A194XV85"/>
<accession>A0A194XV85</accession>
<evidence type="ECO:0000313" key="5">
    <source>
        <dbReference type="EMBL" id="KUJ24123.1"/>
    </source>
</evidence>
<dbReference type="SUPFAM" id="SSF47336">
    <property type="entry name" value="ACP-like"/>
    <property type="match status" value="2"/>
</dbReference>
<keyword evidence="3" id="KW-0436">Ligase</keyword>
<dbReference type="Pfam" id="PF07993">
    <property type="entry name" value="NAD_binding_4"/>
    <property type="match status" value="1"/>
</dbReference>
<gene>
    <name evidence="5" type="ORF">LY89DRAFT_713042</name>
</gene>
<dbReference type="Proteomes" id="UP000070700">
    <property type="component" value="Unassembled WGS sequence"/>
</dbReference>
<dbReference type="InterPro" id="IPR009081">
    <property type="entry name" value="PP-bd_ACP"/>
</dbReference>
<keyword evidence="2" id="KW-0597">Phosphoprotein</keyword>
<sequence>MLTSISRELGTPLQEGLFALSLRQESLFMLQAIYKLPQHIDISRFKAAWQAVVDSNSTLRTRFIQAKWGTIQVVLESIPIDWLEESNLQVHLKKDCEIPAGFGSNLLRFGIITDVDSGEKTFVWTFHHAIIDDWAWRLLLQQVDQFYNTKTLDPLVEFKHFIAAIHQIGSEDDHRRFWSDYLAETVVHPFPALPTPTYLPCADSCEQLQINIPTSLRSIATPSTIIQAAYSILVALQTSASEAMFGLVLAGRNLDLPGLERINGPTFTTVPLRVSIDPRSSVIGLFEQIFKIRTAMKAHQHYGLQNIRRLGDDFARACDFRSMLVVQPLVERHPNSLFDTTDNASDYLTRQIAYALTMECEITMTGFTARASFDSNVVPRREMQAILKAFEYVVDTFAANTACQLKDIQPARMNDIGSLAILDTKAFDLAVIAWDGTLTYRQLHLLSDRLAHRLRQLGIRPEINVPMVFEKSLWAVVAMLTILKAGGAFVPLDPSYPRFRIQSLVEQSEGRVLLCSEKLTESLIGIAHETLAFGQWTRVQQCKAKECSLYMKQLGHLMDMNRGTRAFQNSSYTFDACIVEIFVTLGAGGTVCIPSEDEKMNNVTVRLFQLYGPTEGCVACFGTGVKDPDTNPGVIGKCFVGSYMIVDDTLQIAKPGAVGELYISGPHIARGYLNQSRKTEEAFVSTPDLIAYLHPEIDGQRWYKSGDLCGQQVGHPALEIIGRRDGQVKLRGYRIELGEVEYHLRQVFRNVMDLTAVVAAPADDSGPSFLAAFVRPKDLPVLFARTLETMLARLPAYMVPQILVPVASLPLTTSGKIDRRLLETMASDLTVEQRAMFSGEREEYVTTSSDLEIRIQQLWAQTLKIDPSKIGKFDNFTRLGGDSILAMKLVSLARGDGVNLTVKDLYRYPTLFELAKTSTLIDANANSPIHDFPAFSSVGGQANASSIVQSLSEQGILVNDVEDVVPTSPFQEGIMALSISYPGSYFAQHVFELTDDLSGNLEMFRTAWDNVVASHSILRTKIFQSTSSGLVQLVMKNAFNWSDHGGLENYLSKDRAETIGLGSPLHRYAIVGPNVTNKYHFVWTTHHACMMGASEAFWLANLSTGESAKFPVVLMGYSPVPSQSNTRNIDFARRKRSEFRVSTLVRAAWAITVSTYSQSNDILFGVTLSGRDGVFENLASVVGPTVTTVPVRLVQDPQITEIEQLRKVEAQMIEMMPFEQTGLTQIRKMHGTLRQACDFQILLVIQPEEYSNIDKSILGPRVRNSDSSQVFDTYSLTMECTLTNDGLIAKAIFDPNVIEVNQMDRILSHFDHVLQKLCLEEAEKTIREINTVSSEDLGEICRWNAVLPEPSQSRVHHLIGEVISKDPHAPAICSWDGNLTRGQLDSLSSNLARELVERGVRSECKVPLLFDKSKWAVVAILAIIKAGAAFVPQDPLHPTGRHAGIVEQINASIILCSEEHKNRCLTTLPQLQTIAVDNSLFDLSSNLDPVVSDVGLNNALYVVFTSGTTGNPKGTVIEHGAYCSGSREHDKALHFSESSRFLQFASYSFDTSIEDILTTLMTGGCLCIPSEEERASDIASAIVRMNVNTADLTSSYISSLSPDTVPSLKRITLGGEPLTSKVVKIWADRVHLINAYGTTECCVTSLVNWSISKSTDPANIGRAVGAVSWIVDPDDANLLMPIGAIGELLIEGPAQARGYLNDEAKTNAVFIHDPTWALDTRLPRRPGRLYKTGDLVRYNADGTIIYIGRKDTQVKLRGQRIELGEIEHHILDQPNVKHAAVFLPAAGPYKDTITALVELEISTAALEGIDIQVVPASVLDTANFSWSDVSDRLRDALPSYMLPTCWLAIKALPLSTSAKLDRSKLNKWLSNLPQDHRSENTLTPTRTQLIPFDDEIALSISTRVAELCTQNTTEIIGKNVNLTSIGIDSIKMMSLSTFLKRTFNVPVPMKVLMNHRTTITDISAHIYSTRSSKETSPSPEPSFAVDLLSEFSLLDKELASLPQPPSNALGTVFLTGATGFLGSQILRQLLTHPSVSKIYILIRAPSLSSAEQKLINSAKALNWNLAPLPTTLTIWLGDLSLPHLGLSPEQWKVLQDDIDTIIHNGAIVHWNSDFHTLKPANVGSTVELLKAFSTPRIARRRNSSTSQEAARSPLMRKTRRLRGDWEPWMGIARVNSWSEMLVRGFAKRGGNEDVDVKVVKPGLIVGTEEEGVPNQGDFLWRYVGTVVGMGVYPVPEENGWLVVSSADRVAGFVVQALLSSSGAEGQTQEVRGGILMRDFWETVNENLEEGRRMRGIGAREWLGLVREDVERKGESHLLWPLMEYLSEEGNLGLDVKPEGVDGESLKGALGKCVRYLKEKGFFS</sequence>
<dbReference type="PANTHER" id="PTHR45527:SF1">
    <property type="entry name" value="FATTY ACID SYNTHASE"/>
    <property type="match status" value="1"/>
</dbReference>
<feature type="domain" description="Carrier" evidence="4">
    <location>
        <begin position="849"/>
        <end position="922"/>
    </location>
</feature>
<dbReference type="PROSITE" id="PS50075">
    <property type="entry name" value="CARRIER"/>
    <property type="match status" value="2"/>
</dbReference>
<dbReference type="InterPro" id="IPR001242">
    <property type="entry name" value="Condensation_dom"/>
</dbReference>
<dbReference type="Gene3D" id="3.30.300.30">
    <property type="match status" value="2"/>
</dbReference>
<dbReference type="Pfam" id="PF00501">
    <property type="entry name" value="AMP-binding"/>
    <property type="match status" value="3"/>
</dbReference>
<dbReference type="FunFam" id="3.30.559.30:FF:000003">
    <property type="entry name" value="Nonribosomal peptide synthase SidD"/>
    <property type="match status" value="1"/>
</dbReference>